<dbReference type="Pfam" id="PF16242">
    <property type="entry name" value="Pyrid_ox_like"/>
    <property type="match status" value="1"/>
</dbReference>
<dbReference type="GeneID" id="95373427"/>
<dbReference type="AlphaFoldDB" id="A0A410WPW8"/>
<feature type="domain" description="General stress protein FMN-binding split barrel" evidence="1">
    <location>
        <begin position="9"/>
        <end position="149"/>
    </location>
</feature>
<dbReference type="EMBL" id="CP026520">
    <property type="protein sequence ID" value="QAV16381.1"/>
    <property type="molecule type" value="Genomic_DNA"/>
</dbReference>
<name>A0A410WPW8_9BACL</name>
<dbReference type="KEGG" id="pchi:PC41400_01175"/>
<dbReference type="InterPro" id="IPR012349">
    <property type="entry name" value="Split_barrel_FMN-bd"/>
</dbReference>
<organism evidence="3 4">
    <name type="scientific">Paenibacillus chitinolyticus</name>
    <dbReference type="NCBI Taxonomy" id="79263"/>
    <lineage>
        <taxon>Bacteria</taxon>
        <taxon>Bacillati</taxon>
        <taxon>Bacillota</taxon>
        <taxon>Bacilli</taxon>
        <taxon>Bacillales</taxon>
        <taxon>Paenibacillaceae</taxon>
        <taxon>Paenibacillus</taxon>
    </lineage>
</organism>
<dbReference type="Proteomes" id="UP001527202">
    <property type="component" value="Unassembled WGS sequence"/>
</dbReference>
<dbReference type="InterPro" id="IPR038725">
    <property type="entry name" value="YdaG_split_barrel_FMN-bd"/>
</dbReference>
<sequence length="162" mass="18678">MSTYEKNQEAIEKVRDLIKDIDVAMLTTISSDGLVSRPMSTQEVEFDGDLWFMTQKDKSVYRELLENKNVNLAYVDKSYVSVRGEAELIEDKAKLKELWSPMYEKFFGVSSDDPSLVLIKVKAETAEYWEAGNRMKLVKNMFKKLTGKENDESDLNKTVELN</sequence>
<dbReference type="EMBL" id="JAMDMJ010000018">
    <property type="protein sequence ID" value="MCY9597253.1"/>
    <property type="molecule type" value="Genomic_DNA"/>
</dbReference>
<evidence type="ECO:0000313" key="5">
    <source>
        <dbReference type="Proteomes" id="UP001527202"/>
    </source>
</evidence>
<dbReference type="Gene3D" id="2.30.110.10">
    <property type="entry name" value="Electron Transport, Fmn-binding Protein, Chain A"/>
    <property type="match status" value="1"/>
</dbReference>
<protein>
    <submittedName>
        <fullName evidence="3">General stress protein</fullName>
    </submittedName>
    <submittedName>
        <fullName evidence="2">Pyridoxamine 5'-phosphate oxidase family protein</fullName>
    </submittedName>
</protein>
<reference evidence="2 5" key="2">
    <citation type="submission" date="2022-05" db="EMBL/GenBank/DDBJ databases">
        <title>Genome Sequencing of Bee-Associated Microbes.</title>
        <authorList>
            <person name="Dunlap C."/>
        </authorList>
    </citation>
    <scope>NUCLEOTIDE SEQUENCE [LARGE SCALE GENOMIC DNA]</scope>
    <source>
        <strain evidence="2 5">NRRL B-23120</strain>
    </source>
</reference>
<dbReference type="Proteomes" id="UP000288943">
    <property type="component" value="Chromosome"/>
</dbReference>
<proteinExistence type="predicted"/>
<gene>
    <name evidence="2" type="ORF">M5X16_15945</name>
    <name evidence="3" type="ORF">PC41400_01175</name>
</gene>
<evidence type="ECO:0000313" key="3">
    <source>
        <dbReference type="EMBL" id="QAV16381.1"/>
    </source>
</evidence>
<dbReference type="InterPro" id="IPR052917">
    <property type="entry name" value="Stress-Dev_Protein"/>
</dbReference>
<evidence type="ECO:0000313" key="4">
    <source>
        <dbReference type="Proteomes" id="UP000288943"/>
    </source>
</evidence>
<accession>A0A410WPW8</accession>
<evidence type="ECO:0000313" key="2">
    <source>
        <dbReference type="EMBL" id="MCY9597253.1"/>
    </source>
</evidence>
<reference evidence="3 4" key="1">
    <citation type="submission" date="2018-01" db="EMBL/GenBank/DDBJ databases">
        <title>The whole genome sequencing and assembly of Paenibacillus chitinolyticus KCCM 41400 strain.</title>
        <authorList>
            <person name="Kim J.-Y."/>
            <person name="Park M.-K."/>
            <person name="Lee Y.-J."/>
            <person name="Yi H."/>
            <person name="Bahn Y.-S."/>
            <person name="Kim J.F."/>
            <person name="Lee D.-W."/>
        </authorList>
    </citation>
    <scope>NUCLEOTIDE SEQUENCE [LARGE SCALE GENOMIC DNA]</scope>
    <source>
        <strain evidence="3 4">KCCM 41400</strain>
    </source>
</reference>
<keyword evidence="5" id="KW-1185">Reference proteome</keyword>
<dbReference type="OrthoDB" id="9795235at2"/>
<evidence type="ECO:0000259" key="1">
    <source>
        <dbReference type="Pfam" id="PF16242"/>
    </source>
</evidence>
<dbReference type="PANTHER" id="PTHR34818:SF1">
    <property type="entry name" value="PROTEIN BLI-3"/>
    <property type="match status" value="1"/>
</dbReference>
<dbReference type="RefSeq" id="WP_042231556.1">
    <property type="nucleotide sequence ID" value="NZ_CP026520.1"/>
</dbReference>
<dbReference type="PANTHER" id="PTHR34818">
    <property type="entry name" value="PROTEIN BLI-3"/>
    <property type="match status" value="1"/>
</dbReference>
<dbReference type="SUPFAM" id="SSF50475">
    <property type="entry name" value="FMN-binding split barrel"/>
    <property type="match status" value="1"/>
</dbReference>